<dbReference type="InterPro" id="IPR044851">
    <property type="entry name" value="Wax_synthase"/>
</dbReference>
<protein>
    <submittedName>
        <fullName evidence="2">(thale cress) hypothetical protein</fullName>
    </submittedName>
</protein>
<keyword evidence="1" id="KW-0812">Transmembrane</keyword>
<evidence type="ECO:0000313" key="2">
    <source>
        <dbReference type="EMBL" id="CAD5314478.1"/>
    </source>
</evidence>
<organism evidence="2 3">
    <name type="scientific">Arabidopsis thaliana</name>
    <name type="common">Mouse-ear cress</name>
    <dbReference type="NCBI Taxonomy" id="3702"/>
    <lineage>
        <taxon>Eukaryota</taxon>
        <taxon>Viridiplantae</taxon>
        <taxon>Streptophyta</taxon>
        <taxon>Embryophyta</taxon>
        <taxon>Tracheophyta</taxon>
        <taxon>Spermatophyta</taxon>
        <taxon>Magnoliopsida</taxon>
        <taxon>eudicotyledons</taxon>
        <taxon>Gunneridae</taxon>
        <taxon>Pentapetalae</taxon>
        <taxon>rosids</taxon>
        <taxon>malvids</taxon>
        <taxon>Brassicales</taxon>
        <taxon>Brassicaceae</taxon>
        <taxon>Camelineae</taxon>
        <taxon>Arabidopsis</taxon>
    </lineage>
</organism>
<keyword evidence="1" id="KW-0472">Membrane</keyword>
<accession>A0A7G2E037</accession>
<feature type="transmembrane region" description="Helical" evidence="1">
    <location>
        <begin position="33"/>
        <end position="54"/>
    </location>
</feature>
<dbReference type="PANTHER" id="PTHR31595:SF41">
    <property type="entry name" value="LONG-CHAIN-ALCOHOL O-FATTY-ACYLTRANSFERASE 10-RELATED"/>
    <property type="match status" value="1"/>
</dbReference>
<dbReference type="PANTHER" id="PTHR31595">
    <property type="entry name" value="LONG-CHAIN-ALCOHOL O-FATTY-ACYLTRANSFERASE 3-RELATED"/>
    <property type="match status" value="1"/>
</dbReference>
<proteinExistence type="predicted"/>
<keyword evidence="1" id="KW-1133">Transmembrane helix</keyword>
<dbReference type="EMBL" id="LR881466">
    <property type="protein sequence ID" value="CAD5314478.1"/>
    <property type="molecule type" value="Genomic_DNA"/>
</dbReference>
<evidence type="ECO:0000256" key="1">
    <source>
        <dbReference type="SAM" id="Phobius"/>
    </source>
</evidence>
<dbReference type="GO" id="GO:0008374">
    <property type="term" value="F:O-acyltransferase activity"/>
    <property type="evidence" value="ECO:0007669"/>
    <property type="project" value="InterPro"/>
</dbReference>
<name>A0A7G2E037_ARATH</name>
<gene>
    <name evidence="2" type="ORF">AT9943_LOCUS2912</name>
</gene>
<feature type="transmembrane region" description="Helical" evidence="1">
    <location>
        <begin position="74"/>
        <end position="100"/>
    </location>
</feature>
<feature type="transmembrane region" description="Helical" evidence="1">
    <location>
        <begin position="6"/>
        <end position="26"/>
    </location>
</feature>
<reference evidence="2 3" key="1">
    <citation type="submission" date="2020-09" db="EMBL/GenBank/DDBJ databases">
        <authorList>
            <person name="Ashkenazy H."/>
        </authorList>
    </citation>
    <scope>NUCLEOTIDE SEQUENCE [LARGE SCALE GENOMIC DNA]</scope>
    <source>
        <strain evidence="3">cv. Cdm-0</strain>
    </source>
</reference>
<dbReference type="AlphaFoldDB" id="A0A7G2E037"/>
<dbReference type="Proteomes" id="UP000516314">
    <property type="component" value="Chromosome 1"/>
</dbReference>
<evidence type="ECO:0000313" key="3">
    <source>
        <dbReference type="Proteomes" id="UP000516314"/>
    </source>
</evidence>
<dbReference type="GO" id="GO:0006629">
    <property type="term" value="P:lipid metabolic process"/>
    <property type="evidence" value="ECO:0007669"/>
    <property type="project" value="InterPro"/>
</dbReference>
<sequence length="247" mass="28482">MEEELKNFIIVWISAIISVSYCYYLSANIKTGVLRLFSVLPICGLFFVLPLFFSSVHFSSSTAYYLSEMASLKLILFAFDQGPLFPVAPNLIQFVCFTCFPIKLQRNPKSQPSQNHFHKRAFAIKIMIFGVVLHVYNYSHFLPQTVLLGLCFLHLYVELEILLGPLKVLLSMALGCDLEPQFNKPYLATSLQDFWGRRCDKDKTTPQHDNKDPMFIKQGNPRFIVRSRWIFTEDESNCSNPENSKKE</sequence>
<feature type="transmembrane region" description="Helical" evidence="1">
    <location>
        <begin position="121"/>
        <end position="139"/>
    </location>
</feature>